<keyword evidence="3" id="KW-1185">Reference proteome</keyword>
<dbReference type="Pfam" id="PF11076">
    <property type="entry name" value="YbhQ"/>
    <property type="match status" value="1"/>
</dbReference>
<gene>
    <name evidence="2" type="primary">ybhQ</name>
    <name evidence="2" type="ORF">GBAG_1171</name>
</gene>
<keyword evidence="1" id="KW-0472">Membrane</keyword>
<dbReference type="eggNOG" id="ENOG502ZPQP">
    <property type="taxonomic scope" value="Bacteria"/>
</dbReference>
<protein>
    <submittedName>
        <fullName evidence="2">Putative inner membrane protein</fullName>
    </submittedName>
</protein>
<dbReference type="STRING" id="1006004.GBAG_1171"/>
<sequence length="136" mass="15140">MKWQQRVQVTTGLSCWQIMLHLGVVCALLVGWKTATLIPVGIGLCLLYAATVILMFALHRVRTGRLRDIGDFLEELTTTWYFGNAMIALWLLSRVVENKFLLVGAGIAMIAGPIIYSLLAKDKTSGNFAPKHPVRR</sequence>
<dbReference type="InterPro" id="IPR021303">
    <property type="entry name" value="Uncharacterised_YbhQ"/>
</dbReference>
<dbReference type="EMBL" id="JMPI01000022">
    <property type="protein sequence ID" value="KFC82802.1"/>
    <property type="molecule type" value="Genomic_DNA"/>
</dbReference>
<keyword evidence="1" id="KW-0812">Transmembrane</keyword>
<dbReference type="OrthoDB" id="6538174at2"/>
<reference evidence="2 3" key="1">
    <citation type="submission" date="2014-05" db="EMBL/GenBank/DDBJ databases">
        <title>ATOL: Assembling a taxonomically balanced genome-scale reconstruction of the evolutionary history of the Enterobacteriaceae.</title>
        <authorList>
            <person name="Plunkett G.III."/>
            <person name="Neeno-Eckwall E.C."/>
            <person name="Glasner J.D."/>
            <person name="Perna N.T."/>
        </authorList>
    </citation>
    <scope>NUCLEOTIDE SEQUENCE [LARGE SCALE GENOMIC DNA]</scope>
    <source>
        <strain evidence="2 3">ATCC 33320</strain>
    </source>
</reference>
<evidence type="ECO:0000313" key="3">
    <source>
        <dbReference type="Proteomes" id="UP000028653"/>
    </source>
</evidence>
<accession>A0A085GGF7</accession>
<feature type="transmembrane region" description="Helical" evidence="1">
    <location>
        <begin position="102"/>
        <end position="119"/>
    </location>
</feature>
<dbReference type="RefSeq" id="WP_034494161.1">
    <property type="nucleotide sequence ID" value="NZ_JMPI01000022.1"/>
</dbReference>
<dbReference type="Proteomes" id="UP000028653">
    <property type="component" value="Unassembled WGS sequence"/>
</dbReference>
<feature type="transmembrane region" description="Helical" evidence="1">
    <location>
        <begin position="38"/>
        <end position="58"/>
    </location>
</feature>
<keyword evidence="1" id="KW-1133">Transmembrane helix</keyword>
<proteinExistence type="predicted"/>
<dbReference type="AlphaFoldDB" id="A0A085GGF7"/>
<evidence type="ECO:0000256" key="1">
    <source>
        <dbReference type="SAM" id="Phobius"/>
    </source>
</evidence>
<evidence type="ECO:0000313" key="2">
    <source>
        <dbReference type="EMBL" id="KFC82802.1"/>
    </source>
</evidence>
<name>A0A085GGF7_9ENTR</name>
<feature type="transmembrane region" description="Helical" evidence="1">
    <location>
        <begin position="79"/>
        <end position="96"/>
    </location>
</feature>
<comment type="caution">
    <text evidence="2">The sequence shown here is derived from an EMBL/GenBank/DDBJ whole genome shotgun (WGS) entry which is preliminary data.</text>
</comment>
<organism evidence="2 3">
    <name type="scientific">Buttiauxella agrestis ATCC 33320</name>
    <dbReference type="NCBI Taxonomy" id="1006004"/>
    <lineage>
        <taxon>Bacteria</taxon>
        <taxon>Pseudomonadati</taxon>
        <taxon>Pseudomonadota</taxon>
        <taxon>Gammaproteobacteria</taxon>
        <taxon>Enterobacterales</taxon>
        <taxon>Enterobacteriaceae</taxon>
        <taxon>Buttiauxella</taxon>
    </lineage>
</organism>
<feature type="transmembrane region" description="Helical" evidence="1">
    <location>
        <begin position="12"/>
        <end position="32"/>
    </location>
</feature>